<dbReference type="SMART" id="SM00248">
    <property type="entry name" value="ANK"/>
    <property type="match status" value="7"/>
</dbReference>
<dbReference type="SMART" id="SM00462">
    <property type="entry name" value="PTB"/>
    <property type="match status" value="1"/>
</dbReference>
<dbReference type="PROSITE" id="PS01179">
    <property type="entry name" value="PID"/>
    <property type="match status" value="1"/>
</dbReference>
<dbReference type="PANTHER" id="PTHR24174">
    <property type="entry name" value="ANKYRIN REPEAT AND STERILE ALPHA MOTIF DOMAIN-CONTAINING PROTEIN 1"/>
    <property type="match status" value="1"/>
</dbReference>
<dbReference type="Pfam" id="PF00640">
    <property type="entry name" value="PID"/>
    <property type="match status" value="1"/>
</dbReference>
<dbReference type="PANTHER" id="PTHR24174:SF1">
    <property type="entry name" value="IP14385P"/>
    <property type="match status" value="1"/>
</dbReference>
<dbReference type="Gene3D" id="2.30.29.30">
    <property type="entry name" value="Pleckstrin-homology domain (PH domain)/Phosphotyrosine-binding domain (PTB)"/>
    <property type="match status" value="1"/>
</dbReference>
<dbReference type="OMA" id="GCSPIKH"/>
<dbReference type="InterPro" id="IPR033635">
    <property type="entry name" value="ANKS1/Caskin"/>
</dbReference>
<protein>
    <submittedName>
        <fullName evidence="6">Blast:Ankyrin repeat and sterile alpha motif domain-containing protein 1B</fullName>
    </submittedName>
</protein>
<gene>
    <name evidence="6" type="ORF">DGUA_6G005207</name>
</gene>
<dbReference type="InterPro" id="IPR011993">
    <property type="entry name" value="PH-like_dom_sf"/>
</dbReference>
<sequence>MGKDQHLLTAARSGDIRTVDKLLDHSSKRHGPLSSFRRSPSINCQDVNGYTSLHHACLNGHGSIVRLLLSHNAQLDVPDIRGSTPLFLAAWAGHHDIVKMLLMHSPHGANPNAQTIENETPLHSGAQHGHNTVVAILLSYGADPAIRNNSFQTALDLAAQFGRLQVVQTLLRVYPDLILPYKRDDGRDMSELLGYASPYATSPTKNIFTHTCLHLASRNGHKKVVETLLAAGVDVNILTHAGSALHEAALCGKKSVVVTLLKAGIFVHATDGNGRTALNILSDYPPHVTYDIVGVINEFTNQAITQQTRLAADDLIVENGTQSLPKRLFEKNSQRQKLSKLRDSARQRKNQDQANGLSHSLSSLDMYTKLPDNYLAMKPIILQKSFNDVHTIEGDRDNREHWETYKPVYKQPQLPSFQTFSDISSASVPSRSYEYINLLRNGSGSDDNNSASTSSNSAARQQAVASYVEMSLPSPPIPMPRTHINGKSTNDYANLVVIEEATNGEPAKTAVLDSNNNSSNGHGNKLRTVRHSPTPDYPPPTVTEAEHTILNYILPVTLRKDSHVEASESTRTTNSFNSDHVEEFVGDIPFAGLFKGSTLNLAADTTDGRVSVPREREFLRSPSMVRSVHRRSLSKQRYSALGEDFSASRVWAEIDTIFENIGNEVSTENDQDTEQEQAQEEDEQHQSLPAAADDPRYSLHIRNPAELLLGKSQSSSSDSHWCHSPYTLIYGEIRYSLFYLGSTVIRQLQGTLSTRKSIQKLKIDENMKSAASVSDFSLLENCTTSTKYLKAANLQTRLNVDIVVSCIGVKFVDHEKKTAICCHDIENINCVCQDTEDLRYFAYITKEQDLHYCHVFMVDNLELAKEIILTLGQAFEVAYQLALSRQTTPIIEEC</sequence>
<dbReference type="GO" id="GO:0005829">
    <property type="term" value="C:cytosol"/>
    <property type="evidence" value="ECO:0007669"/>
    <property type="project" value="TreeGrafter"/>
</dbReference>
<dbReference type="Pfam" id="PF13637">
    <property type="entry name" value="Ank_4"/>
    <property type="match status" value="1"/>
</dbReference>
<organism evidence="6 7">
    <name type="scientific">Drosophila guanche</name>
    <name type="common">Fruit fly</name>
    <dbReference type="NCBI Taxonomy" id="7266"/>
    <lineage>
        <taxon>Eukaryota</taxon>
        <taxon>Metazoa</taxon>
        <taxon>Ecdysozoa</taxon>
        <taxon>Arthropoda</taxon>
        <taxon>Hexapoda</taxon>
        <taxon>Insecta</taxon>
        <taxon>Pterygota</taxon>
        <taxon>Neoptera</taxon>
        <taxon>Endopterygota</taxon>
        <taxon>Diptera</taxon>
        <taxon>Brachycera</taxon>
        <taxon>Muscomorpha</taxon>
        <taxon>Ephydroidea</taxon>
        <taxon>Drosophilidae</taxon>
        <taxon>Drosophila</taxon>
        <taxon>Sophophora</taxon>
    </lineage>
</organism>
<feature type="repeat" description="ANK" evidence="3">
    <location>
        <begin position="48"/>
        <end position="80"/>
    </location>
</feature>
<dbReference type="STRING" id="7266.A0A3B0K3X5"/>
<reference evidence="7" key="1">
    <citation type="submission" date="2018-01" db="EMBL/GenBank/DDBJ databases">
        <authorList>
            <person name="Alioto T."/>
            <person name="Alioto T."/>
        </authorList>
    </citation>
    <scope>NUCLEOTIDE SEQUENCE [LARGE SCALE GENOMIC DNA]</scope>
</reference>
<dbReference type="InterPro" id="IPR036770">
    <property type="entry name" value="Ankyrin_rpt-contain_sf"/>
</dbReference>
<feature type="compositionally biased region" description="Acidic residues" evidence="4">
    <location>
        <begin position="667"/>
        <end position="683"/>
    </location>
</feature>
<evidence type="ECO:0000256" key="1">
    <source>
        <dbReference type="ARBA" id="ARBA00022737"/>
    </source>
</evidence>
<keyword evidence="1" id="KW-0677">Repeat</keyword>
<dbReference type="SUPFAM" id="SSF48403">
    <property type="entry name" value="Ankyrin repeat"/>
    <property type="match status" value="1"/>
</dbReference>
<feature type="region of interest" description="Disordered" evidence="4">
    <location>
        <begin position="510"/>
        <end position="536"/>
    </location>
</feature>
<feature type="domain" description="PID" evidence="5">
    <location>
        <begin position="733"/>
        <end position="880"/>
    </location>
</feature>
<feature type="repeat" description="ANK" evidence="3">
    <location>
        <begin position="117"/>
        <end position="149"/>
    </location>
</feature>
<keyword evidence="7" id="KW-1185">Reference proteome</keyword>
<evidence type="ECO:0000256" key="4">
    <source>
        <dbReference type="SAM" id="MobiDB-lite"/>
    </source>
</evidence>
<proteinExistence type="predicted"/>
<name>A0A3B0K3X5_DROGU</name>
<dbReference type="CDD" id="cd01274">
    <property type="entry name" value="PTB_Anks"/>
    <property type="match status" value="1"/>
</dbReference>
<evidence type="ECO:0000259" key="5">
    <source>
        <dbReference type="PROSITE" id="PS01179"/>
    </source>
</evidence>
<evidence type="ECO:0000313" key="6">
    <source>
        <dbReference type="EMBL" id="SPP80336.1"/>
    </source>
</evidence>
<keyword evidence="2 3" id="KW-0040">ANK repeat</keyword>
<dbReference type="AlphaFoldDB" id="A0A3B0K3X5"/>
<evidence type="ECO:0000256" key="3">
    <source>
        <dbReference type="PROSITE-ProRule" id="PRU00023"/>
    </source>
</evidence>
<dbReference type="OrthoDB" id="5314041at2759"/>
<dbReference type="SUPFAM" id="SSF50729">
    <property type="entry name" value="PH domain-like"/>
    <property type="match status" value="1"/>
</dbReference>
<feature type="repeat" description="ANK" evidence="3">
    <location>
        <begin position="81"/>
        <end position="102"/>
    </location>
</feature>
<dbReference type="PROSITE" id="PS50088">
    <property type="entry name" value="ANK_REPEAT"/>
    <property type="match status" value="5"/>
</dbReference>
<feature type="repeat" description="ANK" evidence="3">
    <location>
        <begin position="240"/>
        <end position="272"/>
    </location>
</feature>
<accession>A0A3B0K3X5</accession>
<dbReference type="InterPro" id="IPR002110">
    <property type="entry name" value="Ankyrin_rpt"/>
</dbReference>
<feature type="region of interest" description="Disordered" evidence="4">
    <location>
        <begin position="662"/>
        <end position="692"/>
    </location>
</feature>
<evidence type="ECO:0000256" key="2">
    <source>
        <dbReference type="ARBA" id="ARBA00023043"/>
    </source>
</evidence>
<feature type="repeat" description="ANK" evidence="3">
    <location>
        <begin position="208"/>
        <end position="240"/>
    </location>
</feature>
<dbReference type="PROSITE" id="PS50297">
    <property type="entry name" value="ANK_REP_REGION"/>
    <property type="match status" value="4"/>
</dbReference>
<evidence type="ECO:0000313" key="7">
    <source>
        <dbReference type="Proteomes" id="UP000268350"/>
    </source>
</evidence>
<dbReference type="EMBL" id="OUUW01000005">
    <property type="protein sequence ID" value="SPP80336.1"/>
    <property type="molecule type" value="Genomic_DNA"/>
</dbReference>
<dbReference type="Gene3D" id="1.25.40.20">
    <property type="entry name" value="Ankyrin repeat-containing domain"/>
    <property type="match status" value="3"/>
</dbReference>
<dbReference type="Pfam" id="PF12796">
    <property type="entry name" value="Ank_2"/>
    <property type="match status" value="2"/>
</dbReference>
<dbReference type="Proteomes" id="UP000268350">
    <property type="component" value="Unassembled WGS sequence"/>
</dbReference>
<dbReference type="InterPro" id="IPR006020">
    <property type="entry name" value="PTB/PI_dom"/>
</dbReference>
<dbReference type="PRINTS" id="PR01415">
    <property type="entry name" value="ANKYRIN"/>
</dbReference>